<dbReference type="GO" id="GO:0055085">
    <property type="term" value="P:transmembrane transport"/>
    <property type="evidence" value="ECO:0007669"/>
    <property type="project" value="InterPro"/>
</dbReference>
<evidence type="ECO:0000256" key="3">
    <source>
        <dbReference type="ARBA" id="ARBA00022764"/>
    </source>
</evidence>
<dbReference type="NCBIfam" id="NF037995">
    <property type="entry name" value="TRAP_S1"/>
    <property type="match status" value="1"/>
</dbReference>
<organism evidence="4 5">
    <name type="scientific">Roseovarius nubinhibens (strain ATCC BAA-591 / DSM 15170 / ISM)</name>
    <dbReference type="NCBI Taxonomy" id="89187"/>
    <lineage>
        <taxon>Bacteria</taxon>
        <taxon>Pseudomonadati</taxon>
        <taxon>Pseudomonadota</taxon>
        <taxon>Alphaproteobacteria</taxon>
        <taxon>Rhodobacterales</taxon>
        <taxon>Roseobacteraceae</taxon>
        <taxon>Roseovarius</taxon>
    </lineage>
</organism>
<dbReference type="AlphaFoldDB" id="A3SJ79"/>
<evidence type="ECO:0000313" key="4">
    <source>
        <dbReference type="EMBL" id="EAP77410.1"/>
    </source>
</evidence>
<evidence type="ECO:0000256" key="2">
    <source>
        <dbReference type="ARBA" id="ARBA00022729"/>
    </source>
</evidence>
<keyword evidence="2" id="KW-0732">Signal</keyword>
<protein>
    <submittedName>
        <fullName evidence="4">TRAP dicarboxylate transporter, DctP subunit</fullName>
    </submittedName>
</protein>
<evidence type="ECO:0000313" key="5">
    <source>
        <dbReference type="Proteomes" id="UP000005954"/>
    </source>
</evidence>
<dbReference type="InterPro" id="IPR038404">
    <property type="entry name" value="TRAP_DctP_sf"/>
</dbReference>
<dbReference type="eggNOG" id="COG1638">
    <property type="taxonomic scope" value="Bacteria"/>
</dbReference>
<dbReference type="InterPro" id="IPR018389">
    <property type="entry name" value="DctP_fam"/>
</dbReference>
<comment type="caution">
    <text evidence="4">The sequence shown here is derived from an EMBL/GenBank/DDBJ whole genome shotgun (WGS) entry which is preliminary data.</text>
</comment>
<evidence type="ECO:0000256" key="1">
    <source>
        <dbReference type="ARBA" id="ARBA00004418"/>
    </source>
</evidence>
<proteinExistence type="predicted"/>
<dbReference type="PANTHER" id="PTHR33376">
    <property type="match status" value="1"/>
</dbReference>
<name>A3SJ79_ROSNI</name>
<dbReference type="EMBL" id="AALY01000001">
    <property type="protein sequence ID" value="EAP77410.1"/>
    <property type="molecule type" value="Genomic_DNA"/>
</dbReference>
<dbReference type="STRING" id="89187.ISM_03935"/>
<dbReference type="RefSeq" id="WP_009812811.1">
    <property type="nucleotide sequence ID" value="NZ_CH724156.1"/>
</dbReference>
<reference evidence="4 5" key="1">
    <citation type="submission" date="2005-12" db="EMBL/GenBank/DDBJ databases">
        <authorList>
            <person name="Moran M.A."/>
            <person name="Ferriera S."/>
            <person name="Johnson J."/>
            <person name="Kravitz S."/>
            <person name="Halpern A."/>
            <person name="Remington K."/>
            <person name="Beeson K."/>
            <person name="Tran B."/>
            <person name="Rogers Y.-H."/>
            <person name="Friedman R."/>
            <person name="Venter J.C."/>
        </authorList>
    </citation>
    <scope>NUCLEOTIDE SEQUENCE [LARGE SCALE GENOMIC DNA]</scope>
    <source>
        <strain evidence="5">ATCC BAA-591 / DSM 15170 / ISM</strain>
    </source>
</reference>
<dbReference type="PANTHER" id="PTHR33376:SF5">
    <property type="entry name" value="EXTRACYTOPLASMIC SOLUTE RECEPTOR PROTEIN"/>
    <property type="match status" value="1"/>
</dbReference>
<dbReference type="OrthoDB" id="9776801at2"/>
<sequence>MDPEKTLTDTPSNEDRRNFLKLAGTAGFTVAVAAVGAGTLGVAPAEAQTAKEEADREAAAEHVMTIATAYRLGTTRTFPVMQLHLKENIQNASRGKVYVRLVPNGSLGAGAALAEKVQNGTIQAAQHSMANFAPFAPAVDIINLPFWCGENQKFVNLVTSDIWKAEVDARVAASGFKVLLYQPVDPRTVSLRRGLRDAPVKTPEDIRGLKFRVPGSKILAQTYSMLGANPTPIAWGETPSALRQGVADALDPNTMGLNLFGFKDIVEHVTFTRTVPDGGVYSCNMGWLEGLDTDTREAVEWGAHITFLQNLAQVPSSRNYAINEMSAAGVNFYAPTEDEQAQWIEAAGAQKPEWDDVKKELVGSLATFDKLKEAADNFGGLYVHDA</sequence>
<keyword evidence="3" id="KW-0574">Periplasm</keyword>
<dbReference type="InterPro" id="IPR006311">
    <property type="entry name" value="TAT_signal"/>
</dbReference>
<comment type="subcellular location">
    <subcellularLocation>
        <location evidence="1">Periplasm</location>
    </subcellularLocation>
</comment>
<accession>A3SJ79</accession>
<dbReference type="PROSITE" id="PS51318">
    <property type="entry name" value="TAT"/>
    <property type="match status" value="1"/>
</dbReference>
<dbReference type="GO" id="GO:0042597">
    <property type="term" value="C:periplasmic space"/>
    <property type="evidence" value="ECO:0007669"/>
    <property type="project" value="UniProtKB-SubCell"/>
</dbReference>
<dbReference type="CDD" id="cd13603">
    <property type="entry name" value="PBP2_TRAP_Siap_TeaA_like"/>
    <property type="match status" value="1"/>
</dbReference>
<keyword evidence="5" id="KW-1185">Reference proteome</keyword>
<dbReference type="Gene3D" id="3.40.190.170">
    <property type="entry name" value="Bacterial extracellular solute-binding protein, family 7"/>
    <property type="match status" value="1"/>
</dbReference>
<dbReference type="Pfam" id="PF03480">
    <property type="entry name" value="DctP"/>
    <property type="match status" value="1"/>
</dbReference>
<dbReference type="Proteomes" id="UP000005954">
    <property type="component" value="Unassembled WGS sequence"/>
</dbReference>
<dbReference type="HOGENOM" id="CLU_715489_0_0_5"/>
<gene>
    <name evidence="4" type="ORF">ISM_03935</name>
</gene>